<keyword evidence="6 12" id="KW-0418">Kinase</keyword>
<feature type="transmembrane region" description="Helical" evidence="10">
    <location>
        <begin position="146"/>
        <end position="162"/>
    </location>
</feature>
<dbReference type="InterPro" id="IPR011712">
    <property type="entry name" value="Sig_transdc_His_kin_sub3_dim/P"/>
</dbReference>
<dbReference type="InterPro" id="IPR036890">
    <property type="entry name" value="HATPase_C_sf"/>
</dbReference>
<evidence type="ECO:0000259" key="11">
    <source>
        <dbReference type="SMART" id="SM00387"/>
    </source>
</evidence>
<keyword evidence="10" id="KW-0812">Transmembrane</keyword>
<dbReference type="EC" id="2.7.13.3" evidence="2"/>
<evidence type="ECO:0000256" key="2">
    <source>
        <dbReference type="ARBA" id="ARBA00012438"/>
    </source>
</evidence>
<dbReference type="Pfam" id="PF02518">
    <property type="entry name" value="HATPase_c"/>
    <property type="match status" value="1"/>
</dbReference>
<accession>A0ABQ3YAT5</accession>
<keyword evidence="4" id="KW-0808">Transferase</keyword>
<evidence type="ECO:0000313" key="12">
    <source>
        <dbReference type="EMBL" id="GID77107.1"/>
    </source>
</evidence>
<keyword evidence="5" id="KW-0547">Nucleotide-binding</keyword>
<dbReference type="PANTHER" id="PTHR24421">
    <property type="entry name" value="NITRATE/NITRITE SENSOR PROTEIN NARX-RELATED"/>
    <property type="match status" value="1"/>
</dbReference>
<keyword evidence="13" id="KW-1185">Reference proteome</keyword>
<evidence type="ECO:0000256" key="10">
    <source>
        <dbReference type="SAM" id="Phobius"/>
    </source>
</evidence>
<evidence type="ECO:0000256" key="1">
    <source>
        <dbReference type="ARBA" id="ARBA00000085"/>
    </source>
</evidence>
<protein>
    <recommendedName>
        <fullName evidence="2">histidine kinase</fullName>
        <ecNumber evidence="2">2.7.13.3</ecNumber>
    </recommendedName>
</protein>
<dbReference type="GO" id="GO:0016301">
    <property type="term" value="F:kinase activity"/>
    <property type="evidence" value="ECO:0007669"/>
    <property type="project" value="UniProtKB-KW"/>
</dbReference>
<evidence type="ECO:0000256" key="8">
    <source>
        <dbReference type="ARBA" id="ARBA00023012"/>
    </source>
</evidence>
<keyword evidence="10" id="KW-0472">Membrane</keyword>
<feature type="domain" description="Histidine kinase/HSP90-like ATPase" evidence="11">
    <location>
        <begin position="331"/>
        <end position="429"/>
    </location>
</feature>
<evidence type="ECO:0000256" key="6">
    <source>
        <dbReference type="ARBA" id="ARBA00022777"/>
    </source>
</evidence>
<evidence type="ECO:0000256" key="9">
    <source>
        <dbReference type="SAM" id="MobiDB-lite"/>
    </source>
</evidence>
<organism evidence="12 13">
    <name type="scientific">Paractinoplanes deccanensis</name>
    <dbReference type="NCBI Taxonomy" id="113561"/>
    <lineage>
        <taxon>Bacteria</taxon>
        <taxon>Bacillati</taxon>
        <taxon>Actinomycetota</taxon>
        <taxon>Actinomycetes</taxon>
        <taxon>Micromonosporales</taxon>
        <taxon>Micromonosporaceae</taxon>
        <taxon>Paractinoplanes</taxon>
    </lineage>
</organism>
<dbReference type="Gene3D" id="3.30.565.10">
    <property type="entry name" value="Histidine kinase-like ATPase, C-terminal domain"/>
    <property type="match status" value="1"/>
</dbReference>
<evidence type="ECO:0000256" key="5">
    <source>
        <dbReference type="ARBA" id="ARBA00022741"/>
    </source>
</evidence>
<evidence type="ECO:0000256" key="4">
    <source>
        <dbReference type="ARBA" id="ARBA00022679"/>
    </source>
</evidence>
<dbReference type="Pfam" id="PF23539">
    <property type="entry name" value="DUF7134"/>
    <property type="match status" value="1"/>
</dbReference>
<dbReference type="CDD" id="cd16917">
    <property type="entry name" value="HATPase_UhpB-NarQ-NarX-like"/>
    <property type="match status" value="1"/>
</dbReference>
<dbReference type="SMART" id="SM00387">
    <property type="entry name" value="HATPase_c"/>
    <property type="match status" value="1"/>
</dbReference>
<comment type="caution">
    <text evidence="12">The sequence shown here is derived from an EMBL/GenBank/DDBJ whole genome shotgun (WGS) entry which is preliminary data.</text>
</comment>
<keyword evidence="10" id="KW-1133">Transmembrane helix</keyword>
<dbReference type="PANTHER" id="PTHR24421:SF10">
    <property type="entry name" value="NITRATE_NITRITE SENSOR PROTEIN NARQ"/>
    <property type="match status" value="1"/>
</dbReference>
<dbReference type="EMBL" id="BOMI01000114">
    <property type="protein sequence ID" value="GID77107.1"/>
    <property type="molecule type" value="Genomic_DNA"/>
</dbReference>
<evidence type="ECO:0000313" key="13">
    <source>
        <dbReference type="Proteomes" id="UP000609879"/>
    </source>
</evidence>
<comment type="catalytic activity">
    <reaction evidence="1">
        <text>ATP + protein L-histidine = ADP + protein N-phospho-L-histidine.</text>
        <dbReference type="EC" id="2.7.13.3"/>
    </reaction>
</comment>
<name>A0ABQ3YAT5_9ACTN</name>
<feature type="region of interest" description="Disordered" evidence="9">
    <location>
        <begin position="1"/>
        <end position="23"/>
    </location>
</feature>
<dbReference type="InterPro" id="IPR003594">
    <property type="entry name" value="HATPase_dom"/>
</dbReference>
<dbReference type="InterPro" id="IPR055558">
    <property type="entry name" value="DUF7134"/>
</dbReference>
<feature type="transmembrane region" description="Helical" evidence="10">
    <location>
        <begin position="105"/>
        <end position="126"/>
    </location>
</feature>
<sequence length="432" mass="46622">MENRGGPEGSVVPREDGHVSSGDVRGDTALIRVGQAVRRFDVRRPWVLDTGLVVLLFLNFCLPDLGGVRHGDGPVAFSDLPAGEMVALQLALLVPLWWRRRAPMVAFHVVMLVFVAQCAAGVLLRADAAVAIALYSLVRYGRFDRLVWAVPVVLVSFVPATWRLADRMGVSDILFFLASVYTAAGALAIAVRLRQAYVVALRERADRLEVEREQRDRLATATERTRVAREMHDIVGHSLSVIVSLADAGAYAVDSAPERSREALKLIGDTGRKSLAELRRTVGVLRDSEDEPELSPQPGIGDLDALCERMRAAGPGIEYRTSGDLAGLDQGVQVAAYRIVQESLTNTLKYAGPRTTVRLQLVAEQGRLRIEVRDSGPPPDDPRRRDGGTGEGHGLAGMRERAAIYGGTVSAGPMPGGGWSVTADLRAEEGGA</sequence>
<dbReference type="Gene3D" id="1.20.5.1930">
    <property type="match status" value="1"/>
</dbReference>
<dbReference type="SUPFAM" id="SSF55874">
    <property type="entry name" value="ATPase domain of HSP90 chaperone/DNA topoisomerase II/histidine kinase"/>
    <property type="match status" value="1"/>
</dbReference>
<keyword evidence="8" id="KW-0902">Two-component regulatory system</keyword>
<feature type="region of interest" description="Disordered" evidence="9">
    <location>
        <begin position="370"/>
        <end position="432"/>
    </location>
</feature>
<feature type="transmembrane region" description="Helical" evidence="10">
    <location>
        <begin position="174"/>
        <end position="193"/>
    </location>
</feature>
<dbReference type="InterPro" id="IPR050482">
    <property type="entry name" value="Sensor_HK_TwoCompSys"/>
</dbReference>
<feature type="transmembrane region" description="Helical" evidence="10">
    <location>
        <begin position="46"/>
        <end position="68"/>
    </location>
</feature>
<keyword evidence="3" id="KW-0597">Phosphoprotein</keyword>
<proteinExistence type="predicted"/>
<evidence type="ECO:0000256" key="3">
    <source>
        <dbReference type="ARBA" id="ARBA00022553"/>
    </source>
</evidence>
<keyword evidence="7" id="KW-0067">ATP-binding</keyword>
<gene>
    <name evidence="12" type="ORF">Ade02nite_57480</name>
</gene>
<reference evidence="12 13" key="1">
    <citation type="submission" date="2021-01" db="EMBL/GenBank/DDBJ databases">
        <title>Whole genome shotgun sequence of Actinoplanes deccanensis NBRC 13994.</title>
        <authorList>
            <person name="Komaki H."/>
            <person name="Tamura T."/>
        </authorList>
    </citation>
    <scope>NUCLEOTIDE SEQUENCE [LARGE SCALE GENOMIC DNA]</scope>
    <source>
        <strain evidence="12 13">NBRC 13994</strain>
    </source>
</reference>
<dbReference type="Proteomes" id="UP000609879">
    <property type="component" value="Unassembled WGS sequence"/>
</dbReference>
<feature type="compositionally biased region" description="Basic and acidic residues" evidence="9">
    <location>
        <begin position="370"/>
        <end position="388"/>
    </location>
</feature>
<dbReference type="Pfam" id="PF07730">
    <property type="entry name" value="HisKA_3"/>
    <property type="match status" value="1"/>
</dbReference>
<evidence type="ECO:0000256" key="7">
    <source>
        <dbReference type="ARBA" id="ARBA00022840"/>
    </source>
</evidence>